<protein>
    <recommendedName>
        <fullName evidence="2">PB1-like domain-containing protein</fullName>
    </recommendedName>
</protein>
<dbReference type="EMBL" id="CM003377">
    <property type="protein sequence ID" value="KOM48788.1"/>
    <property type="molecule type" value="Genomic_DNA"/>
</dbReference>
<feature type="compositionally biased region" description="Acidic residues" evidence="1">
    <location>
        <begin position="139"/>
        <end position="149"/>
    </location>
</feature>
<dbReference type="InterPro" id="IPR058594">
    <property type="entry name" value="PB1-like_dom_pln"/>
</dbReference>
<sequence length="317" mass="36297">MVFEVCLHHMGKFVSNKGLQYLGGEVHMMKGLDPDRWSYFEAVGIVKEFKYDADFKLWWKGSKERLMNNLRLLSDDREALNSANYVEENKEEVEIYVQHVPSEAMEVHFLSCGEEADEGNIEDMEEVAEIVEDGGMGLEEGDGAEEHEEVEMGKEDEQEGYGGEEQEEVDIGEEEVDCDGGEEQEDVNFEEGDGGDEHDYLHKEEEGGNVVEGEVEASTEDCLDESEEERMTNDDDGFSVENDRVDHVRRNIIIRQEALQVQQDLVVGRQLPLQEVLKQKHLHERHKVGDFSTRRTSNNITTWNIIQWSKTCIMSPS</sequence>
<accession>A0A0L9V171</accession>
<feature type="domain" description="PB1-like" evidence="2">
    <location>
        <begin position="3"/>
        <end position="99"/>
    </location>
</feature>
<name>A0A0L9V171_PHAAN</name>
<evidence type="ECO:0000256" key="1">
    <source>
        <dbReference type="SAM" id="MobiDB-lite"/>
    </source>
</evidence>
<dbReference type="Gramene" id="KOM48788">
    <property type="protein sequence ID" value="KOM48788"/>
    <property type="gene ID" value="LR48_Vigan07g249200"/>
</dbReference>
<feature type="compositionally biased region" description="Acidic residues" evidence="1">
    <location>
        <begin position="156"/>
        <end position="170"/>
    </location>
</feature>
<dbReference type="AlphaFoldDB" id="A0A0L9V171"/>
<feature type="region of interest" description="Disordered" evidence="1">
    <location>
        <begin position="138"/>
        <end position="170"/>
    </location>
</feature>
<evidence type="ECO:0000259" key="2">
    <source>
        <dbReference type="Pfam" id="PF26130"/>
    </source>
</evidence>
<organism evidence="3 4">
    <name type="scientific">Phaseolus angularis</name>
    <name type="common">Azuki bean</name>
    <name type="synonym">Vigna angularis</name>
    <dbReference type="NCBI Taxonomy" id="3914"/>
    <lineage>
        <taxon>Eukaryota</taxon>
        <taxon>Viridiplantae</taxon>
        <taxon>Streptophyta</taxon>
        <taxon>Embryophyta</taxon>
        <taxon>Tracheophyta</taxon>
        <taxon>Spermatophyta</taxon>
        <taxon>Magnoliopsida</taxon>
        <taxon>eudicotyledons</taxon>
        <taxon>Gunneridae</taxon>
        <taxon>Pentapetalae</taxon>
        <taxon>rosids</taxon>
        <taxon>fabids</taxon>
        <taxon>Fabales</taxon>
        <taxon>Fabaceae</taxon>
        <taxon>Papilionoideae</taxon>
        <taxon>50 kb inversion clade</taxon>
        <taxon>NPAAA clade</taxon>
        <taxon>indigoferoid/millettioid clade</taxon>
        <taxon>Phaseoleae</taxon>
        <taxon>Vigna</taxon>
    </lineage>
</organism>
<evidence type="ECO:0000313" key="3">
    <source>
        <dbReference type="EMBL" id="KOM48788.1"/>
    </source>
</evidence>
<gene>
    <name evidence="3" type="ORF">LR48_Vigan07g249200</name>
</gene>
<dbReference type="Proteomes" id="UP000053144">
    <property type="component" value="Chromosome 7"/>
</dbReference>
<reference evidence="4" key="1">
    <citation type="journal article" date="2015" name="Proc. Natl. Acad. Sci. U.S.A.">
        <title>Genome sequencing of adzuki bean (Vigna angularis) provides insight into high starch and low fat accumulation and domestication.</title>
        <authorList>
            <person name="Yang K."/>
            <person name="Tian Z."/>
            <person name="Chen C."/>
            <person name="Luo L."/>
            <person name="Zhao B."/>
            <person name="Wang Z."/>
            <person name="Yu L."/>
            <person name="Li Y."/>
            <person name="Sun Y."/>
            <person name="Li W."/>
            <person name="Chen Y."/>
            <person name="Li Y."/>
            <person name="Zhang Y."/>
            <person name="Ai D."/>
            <person name="Zhao J."/>
            <person name="Shang C."/>
            <person name="Ma Y."/>
            <person name="Wu B."/>
            <person name="Wang M."/>
            <person name="Gao L."/>
            <person name="Sun D."/>
            <person name="Zhang P."/>
            <person name="Guo F."/>
            <person name="Wang W."/>
            <person name="Li Y."/>
            <person name="Wang J."/>
            <person name="Varshney R.K."/>
            <person name="Wang J."/>
            <person name="Ling H.Q."/>
            <person name="Wan P."/>
        </authorList>
    </citation>
    <scope>NUCLEOTIDE SEQUENCE</scope>
    <source>
        <strain evidence="4">cv. Jingnong 6</strain>
    </source>
</reference>
<dbReference type="Pfam" id="PF26130">
    <property type="entry name" value="PB1-like"/>
    <property type="match status" value="1"/>
</dbReference>
<evidence type="ECO:0000313" key="4">
    <source>
        <dbReference type="Proteomes" id="UP000053144"/>
    </source>
</evidence>
<proteinExistence type="predicted"/>